<protein>
    <submittedName>
        <fullName evidence="8">GtrA family protein</fullName>
    </submittedName>
</protein>
<proteinExistence type="inferred from homology"/>
<feature type="transmembrane region" description="Helical" evidence="6">
    <location>
        <begin position="90"/>
        <end position="114"/>
    </location>
</feature>
<feature type="transmembrane region" description="Helical" evidence="6">
    <location>
        <begin position="21"/>
        <end position="42"/>
    </location>
</feature>
<reference evidence="8" key="1">
    <citation type="submission" date="2021-04" db="EMBL/GenBank/DDBJ databases">
        <title>Isolation of p-tert-butylphenol degrading bacteria Sphingobium phenoxybenzoativorans Tas13 from active sludge.</title>
        <authorList>
            <person name="Li Y."/>
        </authorList>
    </citation>
    <scope>NUCLEOTIDE SEQUENCE</scope>
    <source>
        <strain evidence="8">Tas13</strain>
    </source>
</reference>
<keyword evidence="5 6" id="KW-0472">Membrane</keyword>
<dbReference type="EMBL" id="CP073910">
    <property type="protein sequence ID" value="QUT06553.1"/>
    <property type="molecule type" value="Genomic_DNA"/>
</dbReference>
<dbReference type="Proteomes" id="UP000681425">
    <property type="component" value="Chromosome"/>
</dbReference>
<evidence type="ECO:0000256" key="1">
    <source>
        <dbReference type="ARBA" id="ARBA00004141"/>
    </source>
</evidence>
<keyword evidence="9" id="KW-1185">Reference proteome</keyword>
<dbReference type="InterPro" id="IPR007267">
    <property type="entry name" value="GtrA_DPMS_TM"/>
</dbReference>
<dbReference type="RefSeq" id="WP_070157040.1">
    <property type="nucleotide sequence ID" value="NZ_CP073910.1"/>
</dbReference>
<dbReference type="AlphaFoldDB" id="A0A975Q2L2"/>
<evidence type="ECO:0000256" key="5">
    <source>
        <dbReference type="ARBA" id="ARBA00023136"/>
    </source>
</evidence>
<evidence type="ECO:0000256" key="6">
    <source>
        <dbReference type="SAM" id="Phobius"/>
    </source>
</evidence>
<evidence type="ECO:0000259" key="7">
    <source>
        <dbReference type="Pfam" id="PF04138"/>
    </source>
</evidence>
<dbReference type="Pfam" id="PF04138">
    <property type="entry name" value="GtrA_DPMS_TM"/>
    <property type="match status" value="1"/>
</dbReference>
<keyword evidence="4 6" id="KW-1133">Transmembrane helix</keyword>
<feature type="domain" description="GtrA/DPMS transmembrane" evidence="7">
    <location>
        <begin position="23"/>
        <end position="140"/>
    </location>
</feature>
<dbReference type="GO" id="GO:0000271">
    <property type="term" value="P:polysaccharide biosynthetic process"/>
    <property type="evidence" value="ECO:0007669"/>
    <property type="project" value="InterPro"/>
</dbReference>
<organism evidence="8 9">
    <name type="scientific">Sphingobium phenoxybenzoativorans</name>
    <dbReference type="NCBI Taxonomy" id="1592790"/>
    <lineage>
        <taxon>Bacteria</taxon>
        <taxon>Pseudomonadati</taxon>
        <taxon>Pseudomonadota</taxon>
        <taxon>Alphaproteobacteria</taxon>
        <taxon>Sphingomonadales</taxon>
        <taxon>Sphingomonadaceae</taxon>
        <taxon>Sphingobium</taxon>
    </lineage>
</organism>
<dbReference type="GO" id="GO:0005886">
    <property type="term" value="C:plasma membrane"/>
    <property type="evidence" value="ECO:0007669"/>
    <property type="project" value="TreeGrafter"/>
</dbReference>
<dbReference type="PANTHER" id="PTHR38459">
    <property type="entry name" value="PROPHAGE BACTOPRENOL-LINKED GLUCOSE TRANSLOCASE HOMOLOG"/>
    <property type="match status" value="1"/>
</dbReference>
<evidence type="ECO:0000256" key="3">
    <source>
        <dbReference type="ARBA" id="ARBA00022692"/>
    </source>
</evidence>
<sequence>MKIMDGLRAPSARHRALFWQIVRYGVTGVAVTAVQAVIYWILATHADFHVQTANLCGYLVAVCVGYLLHGQFTFRGHGGRDRPAARGFRFVTVSLVSLGLNAVWVWLCVTVAGWPTWSPIPAMFFVTPAIVFVLNRQWVFR</sequence>
<feature type="transmembrane region" description="Helical" evidence="6">
    <location>
        <begin position="120"/>
        <end position="139"/>
    </location>
</feature>
<accession>A0A975Q2L2</accession>
<gene>
    <name evidence="8" type="ORF">KFK14_03570</name>
</gene>
<keyword evidence="3 6" id="KW-0812">Transmembrane</keyword>
<evidence type="ECO:0000256" key="2">
    <source>
        <dbReference type="ARBA" id="ARBA00009399"/>
    </source>
</evidence>
<evidence type="ECO:0000313" key="8">
    <source>
        <dbReference type="EMBL" id="QUT06553.1"/>
    </source>
</evidence>
<dbReference type="OrthoDB" id="8454931at2"/>
<dbReference type="PANTHER" id="PTHR38459:SF1">
    <property type="entry name" value="PROPHAGE BACTOPRENOL-LINKED GLUCOSE TRANSLOCASE HOMOLOG"/>
    <property type="match status" value="1"/>
</dbReference>
<feature type="transmembrane region" description="Helical" evidence="6">
    <location>
        <begin position="48"/>
        <end position="69"/>
    </location>
</feature>
<evidence type="ECO:0000256" key="4">
    <source>
        <dbReference type="ARBA" id="ARBA00022989"/>
    </source>
</evidence>
<comment type="subcellular location">
    <subcellularLocation>
        <location evidence="1">Membrane</location>
        <topology evidence="1">Multi-pass membrane protein</topology>
    </subcellularLocation>
</comment>
<dbReference type="InterPro" id="IPR051401">
    <property type="entry name" value="GtrA_CellWall_Glycosyl"/>
</dbReference>
<name>A0A975Q2L2_9SPHN</name>
<evidence type="ECO:0000313" key="9">
    <source>
        <dbReference type="Proteomes" id="UP000681425"/>
    </source>
</evidence>
<dbReference type="KEGG" id="spph:KFK14_03570"/>
<comment type="similarity">
    <text evidence="2">Belongs to the GtrA family.</text>
</comment>